<sequence>MLLAVLLHDGAETRLDRLDGHAGGSVEAAGGRRAGIGAELAGLAAALRAGHDMPSSLEHRFGTDARCMERKRPTFIPDGDVTDCNGGIDIARLADVLRVRALPDETEDEVRHAASGLRAACALGIRVGCPMARCVEAVRMAHARIHMREELKRNAFAVPQSTVKMLLGLPAVTVILGEVLGADPLGVLFGSWQGMCCLVLGAMCHAAGAVWMRRLMARMEAGDD</sequence>
<dbReference type="Proteomes" id="UP000218399">
    <property type="component" value="Unassembled WGS sequence"/>
</dbReference>
<proteinExistence type="predicted"/>
<evidence type="ECO:0000313" key="2">
    <source>
        <dbReference type="EMBL" id="PAU68005.1"/>
    </source>
</evidence>
<evidence type="ECO:0000313" key="3">
    <source>
        <dbReference type="Proteomes" id="UP000218399"/>
    </source>
</evidence>
<accession>A0A2A2EGG7</accession>
<keyword evidence="1" id="KW-0472">Membrane</keyword>
<feature type="transmembrane region" description="Helical" evidence="1">
    <location>
        <begin position="192"/>
        <end position="212"/>
    </location>
</feature>
<keyword evidence="1" id="KW-0812">Transmembrane</keyword>
<reference evidence="2 3" key="1">
    <citation type="journal article" date="2017" name="ISME J.">
        <title>Unveiling bifidobacterial biogeography across the mammalian branch of the tree of life.</title>
        <authorList>
            <person name="Milani C."/>
            <person name="Mangifesta M."/>
            <person name="Mancabelli L."/>
            <person name="Lugli G.A."/>
            <person name="James K."/>
            <person name="Duranti S."/>
            <person name="Turroni F."/>
            <person name="Ferrario C."/>
            <person name="Ossiprandi M.C."/>
            <person name="van Sinderen D."/>
            <person name="Ventura M."/>
        </authorList>
    </citation>
    <scope>NUCLEOTIDE SEQUENCE [LARGE SCALE GENOMIC DNA]</scope>
    <source>
        <strain evidence="3">Ham19E</strain>
    </source>
</reference>
<name>A0A2A2EGG7_9BIFI</name>
<dbReference type="AlphaFoldDB" id="A0A2A2EGG7"/>
<organism evidence="2 3">
    <name type="scientific">Bifidobacterium criceti</name>
    <dbReference type="NCBI Taxonomy" id="1960969"/>
    <lineage>
        <taxon>Bacteria</taxon>
        <taxon>Bacillati</taxon>
        <taxon>Actinomycetota</taxon>
        <taxon>Actinomycetes</taxon>
        <taxon>Bifidobacteriales</taxon>
        <taxon>Bifidobacteriaceae</taxon>
        <taxon>Bifidobacterium</taxon>
    </lineage>
</organism>
<evidence type="ECO:0000256" key="1">
    <source>
        <dbReference type="SAM" id="Phobius"/>
    </source>
</evidence>
<keyword evidence="1" id="KW-1133">Transmembrane helix</keyword>
<comment type="caution">
    <text evidence="2">The sequence shown here is derived from an EMBL/GenBank/DDBJ whole genome shotgun (WGS) entry which is preliminary data.</text>
</comment>
<dbReference type="EMBL" id="MVOH01000007">
    <property type="protein sequence ID" value="PAU68005.1"/>
    <property type="molecule type" value="Genomic_DNA"/>
</dbReference>
<protein>
    <submittedName>
        <fullName evidence="2">Flp pilus assembly protein</fullName>
    </submittedName>
</protein>
<keyword evidence="3" id="KW-1185">Reference proteome</keyword>
<gene>
    <name evidence="2" type="ORF">B1526_0719</name>
</gene>